<dbReference type="GO" id="GO:0003677">
    <property type="term" value="F:DNA binding"/>
    <property type="evidence" value="ECO:0007669"/>
    <property type="project" value="InterPro"/>
</dbReference>
<feature type="domain" description="RNA polymerase sigma factor 70 region 4 type 2" evidence="6">
    <location>
        <begin position="117"/>
        <end position="167"/>
    </location>
</feature>
<protein>
    <recommendedName>
        <fullName evidence="9">Sigma-70 family RNA polymerase sigma factor</fullName>
    </recommendedName>
</protein>
<evidence type="ECO:0000256" key="4">
    <source>
        <dbReference type="ARBA" id="ARBA00023163"/>
    </source>
</evidence>
<dbReference type="Gene3D" id="1.10.10.10">
    <property type="entry name" value="Winged helix-like DNA-binding domain superfamily/Winged helix DNA-binding domain"/>
    <property type="match status" value="1"/>
</dbReference>
<dbReference type="Gene3D" id="1.10.1740.10">
    <property type="match status" value="1"/>
</dbReference>
<proteinExistence type="inferred from homology"/>
<dbReference type="Proteomes" id="UP000286716">
    <property type="component" value="Unassembled WGS sequence"/>
</dbReference>
<evidence type="ECO:0000256" key="2">
    <source>
        <dbReference type="ARBA" id="ARBA00023015"/>
    </source>
</evidence>
<comment type="similarity">
    <text evidence="1">Belongs to the sigma-70 factor family. ECF subfamily.</text>
</comment>
<dbReference type="GO" id="GO:0016987">
    <property type="term" value="F:sigma factor activity"/>
    <property type="evidence" value="ECO:0007669"/>
    <property type="project" value="UniProtKB-KW"/>
</dbReference>
<evidence type="ECO:0000256" key="1">
    <source>
        <dbReference type="ARBA" id="ARBA00010641"/>
    </source>
</evidence>
<keyword evidence="4" id="KW-0804">Transcription</keyword>
<dbReference type="InterPro" id="IPR013249">
    <property type="entry name" value="RNA_pol_sigma70_r4_t2"/>
</dbReference>
<dbReference type="AlphaFoldDB" id="A0A428WNZ1"/>
<dbReference type="OrthoDB" id="3211555at2"/>
<dbReference type="InterPro" id="IPR036388">
    <property type="entry name" value="WH-like_DNA-bd_sf"/>
</dbReference>
<evidence type="ECO:0000256" key="3">
    <source>
        <dbReference type="ARBA" id="ARBA00023082"/>
    </source>
</evidence>
<comment type="caution">
    <text evidence="7">The sequence shown here is derived from an EMBL/GenBank/DDBJ whole genome shotgun (WGS) entry which is preliminary data.</text>
</comment>
<dbReference type="Pfam" id="PF08281">
    <property type="entry name" value="Sigma70_r4_2"/>
    <property type="match status" value="1"/>
</dbReference>
<dbReference type="GO" id="GO:0006352">
    <property type="term" value="P:DNA-templated transcription initiation"/>
    <property type="evidence" value="ECO:0007669"/>
    <property type="project" value="InterPro"/>
</dbReference>
<evidence type="ECO:0000313" key="8">
    <source>
        <dbReference type="Proteomes" id="UP000286716"/>
    </source>
</evidence>
<dbReference type="SUPFAM" id="SSF88946">
    <property type="entry name" value="Sigma2 domain of RNA polymerase sigma factors"/>
    <property type="match status" value="1"/>
</dbReference>
<keyword evidence="2" id="KW-0805">Transcription regulation</keyword>
<dbReference type="InterPro" id="IPR007627">
    <property type="entry name" value="RNA_pol_sigma70_r2"/>
</dbReference>
<evidence type="ECO:0000259" key="6">
    <source>
        <dbReference type="Pfam" id="PF08281"/>
    </source>
</evidence>
<sequence>MGMSDVNVVSATVDAAEDFQSVRPRLFGIAYRVLGRAADAEDVVQEVWIRWQGTDRARVHDRVAYLVKVTTNVALNVAVSARFRREIAVGDQLPERIPGTEDPTQASERLEDLQYAVQLLVQWLSPAERAVFVLREAFGYRFGEIAETLAISNANARQLARRARAHLAGRRSEPVQAVECDRLVRVFLDAAQDGAVARLEHVLRDDVITGSARSPLAAAG</sequence>
<evidence type="ECO:0000313" key="7">
    <source>
        <dbReference type="EMBL" id="RSM44815.1"/>
    </source>
</evidence>
<evidence type="ECO:0000259" key="5">
    <source>
        <dbReference type="Pfam" id="PF04542"/>
    </source>
</evidence>
<dbReference type="PANTHER" id="PTHR30173">
    <property type="entry name" value="SIGMA 19 FACTOR"/>
    <property type="match status" value="1"/>
</dbReference>
<gene>
    <name evidence="7" type="ORF">DMA12_14810</name>
</gene>
<dbReference type="Pfam" id="PF04542">
    <property type="entry name" value="Sigma70_r2"/>
    <property type="match status" value="1"/>
</dbReference>
<dbReference type="InterPro" id="IPR013324">
    <property type="entry name" value="RNA_pol_sigma_r3/r4-like"/>
</dbReference>
<dbReference type="NCBIfam" id="TIGR02937">
    <property type="entry name" value="sigma70-ECF"/>
    <property type="match status" value="1"/>
</dbReference>
<organism evidence="7 8">
    <name type="scientific">Amycolatopsis balhimycina DSM 5908</name>
    <dbReference type="NCBI Taxonomy" id="1081091"/>
    <lineage>
        <taxon>Bacteria</taxon>
        <taxon>Bacillati</taxon>
        <taxon>Actinomycetota</taxon>
        <taxon>Actinomycetes</taxon>
        <taxon>Pseudonocardiales</taxon>
        <taxon>Pseudonocardiaceae</taxon>
        <taxon>Amycolatopsis</taxon>
    </lineage>
</organism>
<dbReference type="EMBL" id="QHHU01000018">
    <property type="protein sequence ID" value="RSM44815.1"/>
    <property type="molecule type" value="Genomic_DNA"/>
</dbReference>
<dbReference type="PANTHER" id="PTHR30173:SF36">
    <property type="entry name" value="ECF RNA POLYMERASE SIGMA FACTOR SIGJ"/>
    <property type="match status" value="1"/>
</dbReference>
<keyword evidence="8" id="KW-1185">Reference proteome</keyword>
<name>A0A428WNZ1_AMYBA</name>
<reference evidence="7 8" key="1">
    <citation type="submission" date="2018-05" db="EMBL/GenBank/DDBJ databases">
        <title>Evolution of GPA BGCs.</title>
        <authorList>
            <person name="Waglechner N."/>
            <person name="Wright G.D."/>
        </authorList>
    </citation>
    <scope>NUCLEOTIDE SEQUENCE [LARGE SCALE GENOMIC DNA]</scope>
    <source>
        <strain evidence="7 8">DSM 5908</strain>
    </source>
</reference>
<dbReference type="SUPFAM" id="SSF88659">
    <property type="entry name" value="Sigma3 and sigma4 domains of RNA polymerase sigma factors"/>
    <property type="match status" value="1"/>
</dbReference>
<evidence type="ECO:0008006" key="9">
    <source>
        <dbReference type="Google" id="ProtNLM"/>
    </source>
</evidence>
<keyword evidence="3" id="KW-0731">Sigma factor</keyword>
<dbReference type="InterPro" id="IPR014284">
    <property type="entry name" value="RNA_pol_sigma-70_dom"/>
</dbReference>
<accession>A0A428WNZ1</accession>
<feature type="domain" description="RNA polymerase sigma-70 region 2" evidence="5">
    <location>
        <begin position="19"/>
        <end position="76"/>
    </location>
</feature>
<dbReference type="InterPro" id="IPR013325">
    <property type="entry name" value="RNA_pol_sigma_r2"/>
</dbReference>
<dbReference type="InterPro" id="IPR052704">
    <property type="entry name" value="ECF_Sigma-70_Domain"/>
</dbReference>
<dbReference type="RefSeq" id="WP_020639627.1">
    <property type="nucleotide sequence ID" value="NZ_QHHU01000018.1"/>
</dbReference>